<dbReference type="CDD" id="cd01756">
    <property type="entry name" value="PLAT_repeat"/>
    <property type="match status" value="1"/>
</dbReference>
<feature type="region of interest" description="Disordered" evidence="2">
    <location>
        <begin position="61"/>
        <end position="90"/>
    </location>
</feature>
<gene>
    <name evidence="4" type="ORF">LOTGIDRAFT_166832</name>
</gene>
<dbReference type="RefSeq" id="XP_009062522.1">
    <property type="nucleotide sequence ID" value="XM_009064274.1"/>
</dbReference>
<dbReference type="Gene3D" id="2.40.180.10">
    <property type="entry name" value="Catalase core domain"/>
    <property type="match status" value="2"/>
</dbReference>
<keyword evidence="5" id="KW-1185">Reference proteome</keyword>
<name>V3Z7M6_LOTGI</name>
<dbReference type="InterPro" id="IPR036392">
    <property type="entry name" value="PLAT/LH2_dom_sf"/>
</dbReference>
<reference evidence="4 5" key="1">
    <citation type="journal article" date="2013" name="Nature">
        <title>Insights into bilaterian evolution from three spiralian genomes.</title>
        <authorList>
            <person name="Simakov O."/>
            <person name="Marletaz F."/>
            <person name="Cho S.J."/>
            <person name="Edsinger-Gonzales E."/>
            <person name="Havlak P."/>
            <person name="Hellsten U."/>
            <person name="Kuo D.H."/>
            <person name="Larsson T."/>
            <person name="Lv J."/>
            <person name="Arendt D."/>
            <person name="Savage R."/>
            <person name="Osoegawa K."/>
            <person name="de Jong P."/>
            <person name="Grimwood J."/>
            <person name="Chapman J.A."/>
            <person name="Shapiro H."/>
            <person name="Aerts A."/>
            <person name="Otillar R.P."/>
            <person name="Terry A.Y."/>
            <person name="Boore J.L."/>
            <person name="Grigoriev I.V."/>
            <person name="Lindberg D.R."/>
            <person name="Seaver E.C."/>
            <person name="Weisblat D.A."/>
            <person name="Putnam N.H."/>
            <person name="Rokhsar D.S."/>
        </authorList>
    </citation>
    <scope>NUCLEOTIDE SEQUENCE [LARGE SCALE GENOMIC DNA]</scope>
</reference>
<evidence type="ECO:0000313" key="4">
    <source>
        <dbReference type="EMBL" id="ESO86828.1"/>
    </source>
</evidence>
<evidence type="ECO:0000313" key="5">
    <source>
        <dbReference type="Proteomes" id="UP000030746"/>
    </source>
</evidence>
<dbReference type="Proteomes" id="UP000030746">
    <property type="component" value="Unassembled WGS sequence"/>
</dbReference>
<organism evidence="4 5">
    <name type="scientific">Lottia gigantea</name>
    <name type="common">Giant owl limpet</name>
    <dbReference type="NCBI Taxonomy" id="225164"/>
    <lineage>
        <taxon>Eukaryota</taxon>
        <taxon>Metazoa</taxon>
        <taxon>Spiralia</taxon>
        <taxon>Lophotrochozoa</taxon>
        <taxon>Mollusca</taxon>
        <taxon>Gastropoda</taxon>
        <taxon>Patellogastropoda</taxon>
        <taxon>Lottioidea</taxon>
        <taxon>Lottiidae</taxon>
        <taxon>Lottia</taxon>
    </lineage>
</organism>
<protein>
    <recommendedName>
        <fullName evidence="3">PLAT domain-containing protein</fullName>
    </recommendedName>
</protein>
<evidence type="ECO:0000256" key="1">
    <source>
        <dbReference type="PROSITE-ProRule" id="PRU00152"/>
    </source>
</evidence>
<dbReference type="KEGG" id="lgi:LOTGIDRAFT_166832"/>
<evidence type="ECO:0000259" key="3">
    <source>
        <dbReference type="PROSITE" id="PS50095"/>
    </source>
</evidence>
<dbReference type="SUPFAM" id="SSF49723">
    <property type="entry name" value="Lipase/lipooxygenase domain (PLAT/LH2 domain)"/>
    <property type="match status" value="3"/>
</dbReference>
<comment type="caution">
    <text evidence="1">Lacks conserved residue(s) required for the propagation of feature annotation.</text>
</comment>
<dbReference type="OMA" id="APRETFT"/>
<dbReference type="PROSITE" id="PS50095">
    <property type="entry name" value="PLAT"/>
    <property type="match status" value="3"/>
</dbReference>
<dbReference type="CTD" id="20240453"/>
<dbReference type="InterPro" id="IPR001024">
    <property type="entry name" value="PLAT/LH2_dom"/>
</dbReference>
<dbReference type="PANTHER" id="PTHR45901">
    <property type="entry name" value="PROTEIN CBG12474"/>
    <property type="match status" value="1"/>
</dbReference>
<dbReference type="HOGENOM" id="CLU_424727_0_0_1"/>
<dbReference type="InterPro" id="IPR052970">
    <property type="entry name" value="Inner_ear_hair_cell_LOXHD"/>
</dbReference>
<dbReference type="OrthoDB" id="5322100at2759"/>
<dbReference type="EMBL" id="KB202990">
    <property type="protein sequence ID" value="ESO86828.1"/>
    <property type="molecule type" value="Genomic_DNA"/>
</dbReference>
<dbReference type="GeneID" id="20240453"/>
<proteinExistence type="predicted"/>
<feature type="domain" description="PLAT" evidence="3">
    <location>
        <begin position="171"/>
        <end position="291"/>
    </location>
</feature>
<dbReference type="AlphaFoldDB" id="V3Z7M6"/>
<feature type="domain" description="PLAT" evidence="3">
    <location>
        <begin position="300"/>
        <end position="418"/>
    </location>
</feature>
<dbReference type="SMART" id="SM00308">
    <property type="entry name" value="LH2"/>
    <property type="match status" value="3"/>
</dbReference>
<dbReference type="Gene3D" id="2.60.60.20">
    <property type="entry name" value="PLAT/LH2 domain"/>
    <property type="match status" value="1"/>
</dbReference>
<sequence>MYYEDYDDYLDEAEYHSEVDGDSDCSNVTMTWNGPIGPPELYGEPIRSLSRQTESNLDRLRPSLSCSNLHSRQTDNSKMDSMFPTRTSSSLKSGPVTISSVSFDGDFSDMSQPIGFNFCYLCSTLEEHQRNHIHHYPKKPIKARKPRIEYIAPKPRVKKKEPEPESANHEALYRIVVYVGNVPQASSDANVSVTIVGTRDILPKTRLCRGKATKAKFCFVRGAVEKFYVKGPKLGNLRILTIEHDGLEKRHSLYIEKIEVTDMQTDLTWMFMCKNWLSLHFGDYCLRRDLEAQQKERVLKEYEIIVSTGNKRLGGTDANVYITLYGTEKNSHKVHLNRGKTGEHFNRGQSDRFLVSVKDLGVIKSIRVEHDGHGMADGWNLDKIIIRNTANQKEIYYFLYGGWIASDEGDGKLWREIKAKKKLDKILLEGRNTKYKVTVQTGDRQFAGTDANVYIQFVGPKGSTKKLKLDDARNNFERGVKEEFEVTGIDVGELDHIIIGHDNSGPGAGWFLDFVEVEKYFSKSEIRERLAKLRNLHNNKETEDKDEASKYIAMGRRRSSFSRQKAINQSDDDTEERPINKRLERRRSKAEFQEVFDEDGTIIRIPYYQKYWFKCERWLAANEDDGLFQRELKPHDKKIYFKEKN</sequence>
<feature type="domain" description="PLAT" evidence="3">
    <location>
        <begin position="433"/>
        <end position="551"/>
    </location>
</feature>
<dbReference type="Pfam" id="PF01477">
    <property type="entry name" value="PLAT"/>
    <property type="match status" value="3"/>
</dbReference>
<feature type="region of interest" description="Disordered" evidence="2">
    <location>
        <begin position="557"/>
        <end position="582"/>
    </location>
</feature>
<dbReference type="PANTHER" id="PTHR45901:SF3">
    <property type="entry name" value="LIPOXYGENASE HOMOLOGY DOMAIN-CONTAINING PROTEIN 1"/>
    <property type="match status" value="1"/>
</dbReference>
<accession>V3Z7M6</accession>
<evidence type="ECO:0000256" key="2">
    <source>
        <dbReference type="SAM" id="MobiDB-lite"/>
    </source>
</evidence>